<keyword evidence="3" id="KW-1185">Reference proteome</keyword>
<evidence type="ECO:0000313" key="3">
    <source>
        <dbReference type="Proteomes" id="UP000319949"/>
    </source>
</evidence>
<evidence type="ECO:0000256" key="1">
    <source>
        <dbReference type="SAM" id="Phobius"/>
    </source>
</evidence>
<keyword evidence="1" id="KW-0472">Membrane</keyword>
<keyword evidence="1" id="KW-0812">Transmembrane</keyword>
<dbReference type="RefSeq" id="WP_186467161.1">
    <property type="nucleotide sequence ID" value="NZ_VITK01000001.1"/>
</dbReference>
<keyword evidence="1" id="KW-1133">Transmembrane helix</keyword>
<dbReference type="EMBL" id="VITK01000001">
    <property type="protein sequence ID" value="TWB06714.1"/>
    <property type="molecule type" value="Genomic_DNA"/>
</dbReference>
<reference evidence="2 3" key="1">
    <citation type="submission" date="2019-06" db="EMBL/GenBank/DDBJ databases">
        <title>Genomic Encyclopedia of Type Strains, Phase IV (KMG-V): Genome sequencing to study the core and pangenomes of soil and plant-associated prokaryotes.</title>
        <authorList>
            <person name="Whitman W."/>
        </authorList>
    </citation>
    <scope>NUCLEOTIDE SEQUENCE [LARGE SCALE GENOMIC DNA]</scope>
    <source>
        <strain evidence="2 3">BR 510</strain>
    </source>
</reference>
<sequence length="92" mass="10681">MEWILIIGFGAFACYRMRRAHEKADEYAATGMARSPLYWSTAALTMTLLGLSLYMAHLGHEGPIPWPYWPIVIVLFIVILLLRRALKWRYPI</sequence>
<proteinExistence type="predicted"/>
<name>A0A560EBH7_9BRAD</name>
<evidence type="ECO:0000313" key="2">
    <source>
        <dbReference type="EMBL" id="TWB06714.1"/>
    </source>
</evidence>
<feature type="transmembrane region" description="Helical" evidence="1">
    <location>
        <begin position="68"/>
        <end position="86"/>
    </location>
</feature>
<accession>A0A560EBH7</accession>
<dbReference type="AlphaFoldDB" id="A0A560EBH7"/>
<protein>
    <submittedName>
        <fullName evidence="2">Uncharacterized protein</fullName>
    </submittedName>
</protein>
<organism evidence="2 3">
    <name type="scientific">Bradyrhizobium stylosanthis</name>
    <dbReference type="NCBI Taxonomy" id="1803665"/>
    <lineage>
        <taxon>Bacteria</taxon>
        <taxon>Pseudomonadati</taxon>
        <taxon>Pseudomonadota</taxon>
        <taxon>Alphaproteobacteria</taxon>
        <taxon>Hyphomicrobiales</taxon>
        <taxon>Nitrobacteraceae</taxon>
        <taxon>Bradyrhizobium</taxon>
    </lineage>
</organism>
<dbReference type="STRING" id="1803665.GCA_001641335_03514"/>
<comment type="caution">
    <text evidence="2">The sequence shown here is derived from an EMBL/GenBank/DDBJ whole genome shotgun (WGS) entry which is preliminary data.</text>
</comment>
<dbReference type="Proteomes" id="UP000319949">
    <property type="component" value="Unassembled WGS sequence"/>
</dbReference>
<gene>
    <name evidence="2" type="ORF">FBZ96_101528</name>
</gene>
<feature type="transmembrane region" description="Helical" evidence="1">
    <location>
        <begin position="37"/>
        <end position="56"/>
    </location>
</feature>